<protein>
    <submittedName>
        <fullName evidence="2">Uncharacterized protein</fullName>
    </submittedName>
</protein>
<reference evidence="2" key="1">
    <citation type="submission" date="2021-01" db="EMBL/GenBank/DDBJ databases">
        <authorList>
            <person name="Corre E."/>
            <person name="Pelletier E."/>
            <person name="Niang G."/>
            <person name="Scheremetjew M."/>
            <person name="Finn R."/>
            <person name="Kale V."/>
            <person name="Holt S."/>
            <person name="Cochrane G."/>
            <person name="Meng A."/>
            <person name="Brown T."/>
            <person name="Cohen L."/>
        </authorList>
    </citation>
    <scope>NUCLEOTIDE SEQUENCE</scope>
    <source>
        <strain evidence="2">CCMP1510</strain>
    </source>
</reference>
<organism evidence="2">
    <name type="scientific">Aureoumbra lagunensis</name>
    <dbReference type="NCBI Taxonomy" id="44058"/>
    <lineage>
        <taxon>Eukaryota</taxon>
        <taxon>Sar</taxon>
        <taxon>Stramenopiles</taxon>
        <taxon>Ochrophyta</taxon>
        <taxon>Pelagophyceae</taxon>
        <taxon>Pelagomonadales</taxon>
        <taxon>Aureoumbra</taxon>
    </lineage>
</organism>
<feature type="signal peptide" evidence="1">
    <location>
        <begin position="1"/>
        <end position="19"/>
    </location>
</feature>
<proteinExistence type="predicted"/>
<dbReference type="Pfam" id="PF10718">
    <property type="entry name" value="Ycf34"/>
    <property type="match status" value="1"/>
</dbReference>
<accession>A0A7S3JQA9</accession>
<name>A0A7S3JQA9_9STRA</name>
<evidence type="ECO:0000256" key="1">
    <source>
        <dbReference type="SAM" id="SignalP"/>
    </source>
</evidence>
<sequence length="119" mass="13501">MLVVVYFLSLLLSFRFGSSLLFRSNVKMCICVNCALVERCTAYHVVEAKHGQPHLSSAPDFTPRKGNPTVEIIVFNNTREAELDVTQCEDYIEDIGRWSKMMPRGTLMKHGFDPSFVPT</sequence>
<feature type="chain" id="PRO_5031275989" evidence="1">
    <location>
        <begin position="20"/>
        <end position="119"/>
    </location>
</feature>
<dbReference type="EMBL" id="HBIJ01000278">
    <property type="protein sequence ID" value="CAE0359497.1"/>
    <property type="molecule type" value="Transcribed_RNA"/>
</dbReference>
<keyword evidence="1" id="KW-0732">Signal</keyword>
<dbReference type="InterPro" id="IPR019656">
    <property type="entry name" value="Uncharacterised_Ycf34"/>
</dbReference>
<evidence type="ECO:0000313" key="2">
    <source>
        <dbReference type="EMBL" id="CAE0359497.1"/>
    </source>
</evidence>
<gene>
    <name evidence="2" type="ORF">ALAG00032_LOCUS225</name>
</gene>
<dbReference type="AlphaFoldDB" id="A0A7S3JQA9"/>